<reference evidence="3" key="1">
    <citation type="submission" date="2021-02" db="EMBL/GenBank/DDBJ databases">
        <authorList>
            <person name="Dougan E. K."/>
            <person name="Rhodes N."/>
            <person name="Thang M."/>
            <person name="Chan C."/>
        </authorList>
    </citation>
    <scope>NUCLEOTIDE SEQUENCE</scope>
</reference>
<dbReference type="PANTHER" id="PTHR31642:SF310">
    <property type="entry name" value="FATTY ALCOHOL:CAFFEOYL-COA ACYLTRANSFERASE"/>
    <property type="match status" value="1"/>
</dbReference>
<dbReference type="GO" id="GO:0016747">
    <property type="term" value="F:acyltransferase activity, transferring groups other than amino-acyl groups"/>
    <property type="evidence" value="ECO:0007669"/>
    <property type="project" value="TreeGrafter"/>
</dbReference>
<proteinExistence type="predicted"/>
<comment type="caution">
    <text evidence="3">The sequence shown here is derived from an EMBL/GenBank/DDBJ whole genome shotgun (WGS) entry which is preliminary data.</text>
</comment>
<organism evidence="3 4">
    <name type="scientific">Symbiodinium natans</name>
    <dbReference type="NCBI Taxonomy" id="878477"/>
    <lineage>
        <taxon>Eukaryota</taxon>
        <taxon>Sar</taxon>
        <taxon>Alveolata</taxon>
        <taxon>Dinophyceae</taxon>
        <taxon>Suessiales</taxon>
        <taxon>Symbiodiniaceae</taxon>
        <taxon>Symbiodinium</taxon>
    </lineage>
</organism>
<keyword evidence="4" id="KW-1185">Reference proteome</keyword>
<evidence type="ECO:0000256" key="2">
    <source>
        <dbReference type="SAM" id="MobiDB-lite"/>
    </source>
</evidence>
<dbReference type="Gene3D" id="3.30.559.10">
    <property type="entry name" value="Chloramphenicol acetyltransferase-like domain"/>
    <property type="match status" value="2"/>
</dbReference>
<evidence type="ECO:0000256" key="1">
    <source>
        <dbReference type="ARBA" id="ARBA00022679"/>
    </source>
</evidence>
<dbReference type="SUPFAM" id="SSF52777">
    <property type="entry name" value="CoA-dependent acyltransferases"/>
    <property type="match status" value="1"/>
</dbReference>
<dbReference type="InterPro" id="IPR050317">
    <property type="entry name" value="Plant_Fungal_Acyltransferase"/>
</dbReference>
<dbReference type="Pfam" id="PF02458">
    <property type="entry name" value="Transferase"/>
    <property type="match status" value="1"/>
</dbReference>
<dbReference type="InterPro" id="IPR023213">
    <property type="entry name" value="CAT-like_dom_sf"/>
</dbReference>
<name>A0A812I1M0_9DINO</name>
<sequence>MAWNVLNGCSQGLLGPLHVLEEKVEIIRPDGQATAACTEPEVVKMRAGDRMFGMMPLSFATYPAIALRYSSVDVAQLKTSLEKALKAVPLMAGRLRSTQDGFEAVLTGEGVPFSIVRCSEKTAPEFVEESKLPDFGNYCRPPAVRAGREPLMTVKLTMFQDGSSILAFCRSHMLFDGTSAWTFLSFWASLARGEATSAPCSNRDKISQLVPDEETVQALAQKEIGKTLSASWLKAMVGQVLVPALAPIADTLFLHARLGLNRHRVYFSDDELAAIKEEATPTEVKPGQDKWVTTQEAFCAYLLMTLGKHILPPDAKGKVQMMFLLDARKALGLPSNQLMGGGLTFTSVMVEDLKLLTLPEIASRLHEGLAKKEGSLESQKARWQLLNGACEKKLEHSLMQEFHYKRDVDMKLAVNNSSKRPLLDFGTGPAESVVSDAGPSLLLPAKEGGLYLYLDPQVFSSAKCSSKEKRSQALEALRTDLPKKGTKRKVDS</sequence>
<accession>A0A812I1M0</accession>
<dbReference type="Proteomes" id="UP000604046">
    <property type="component" value="Unassembled WGS sequence"/>
</dbReference>
<protein>
    <submittedName>
        <fullName evidence="3">RAS protein</fullName>
    </submittedName>
</protein>
<dbReference type="PANTHER" id="PTHR31642">
    <property type="entry name" value="TRICHOTHECENE 3-O-ACETYLTRANSFERASE"/>
    <property type="match status" value="1"/>
</dbReference>
<dbReference type="EMBL" id="CAJNDS010000128">
    <property type="protein sequence ID" value="CAE6967497.1"/>
    <property type="molecule type" value="Genomic_DNA"/>
</dbReference>
<evidence type="ECO:0000313" key="4">
    <source>
        <dbReference type="Proteomes" id="UP000604046"/>
    </source>
</evidence>
<gene>
    <name evidence="3" type="primary">RAS</name>
    <name evidence="3" type="ORF">SNAT2548_LOCUS2283</name>
</gene>
<dbReference type="AlphaFoldDB" id="A0A812I1M0"/>
<feature type="region of interest" description="Disordered" evidence="2">
    <location>
        <begin position="471"/>
        <end position="492"/>
    </location>
</feature>
<evidence type="ECO:0000313" key="3">
    <source>
        <dbReference type="EMBL" id="CAE6967497.1"/>
    </source>
</evidence>
<dbReference type="OrthoDB" id="408966at2759"/>
<keyword evidence="1" id="KW-0808">Transferase</keyword>